<dbReference type="EMBL" id="FNDE01000009">
    <property type="protein sequence ID" value="SDH03125.1"/>
    <property type="molecule type" value="Genomic_DNA"/>
</dbReference>
<dbReference type="GeneID" id="97142353"/>
<dbReference type="Proteomes" id="UP000826616">
    <property type="component" value="Chromosome"/>
</dbReference>
<dbReference type="InterPro" id="IPR019079">
    <property type="entry name" value="Capsule_synth_CapA"/>
</dbReference>
<dbReference type="AlphaFoldDB" id="A0A1G7Z3G1"/>
<protein>
    <submittedName>
        <fullName evidence="3">CapA family protein</fullName>
    </submittedName>
    <submittedName>
        <fullName evidence="4">Helix-turn-helix</fullName>
    </submittedName>
</protein>
<dbReference type="PANTHER" id="PTHR33393">
    <property type="entry name" value="POLYGLUTAMINE SYNTHESIS ACCESSORY PROTEIN RV0574C-RELATED"/>
    <property type="match status" value="1"/>
</dbReference>
<dbReference type="SUPFAM" id="SSF47413">
    <property type="entry name" value="lambda repressor-like DNA-binding domains"/>
    <property type="match status" value="1"/>
</dbReference>
<dbReference type="Pfam" id="PF13560">
    <property type="entry name" value="HTH_31"/>
    <property type="match status" value="1"/>
</dbReference>
<evidence type="ECO:0000313" key="4">
    <source>
        <dbReference type="EMBL" id="SDH03125.1"/>
    </source>
</evidence>
<name>A0A1G7Z3G1_ANETH</name>
<dbReference type="CDD" id="cd00093">
    <property type="entry name" value="HTH_XRE"/>
    <property type="match status" value="1"/>
</dbReference>
<reference evidence="4 5" key="1">
    <citation type="submission" date="2016-10" db="EMBL/GenBank/DDBJ databases">
        <authorList>
            <person name="de Groot N.N."/>
        </authorList>
    </citation>
    <scope>NUCLEOTIDE SEQUENCE [LARGE SCALE GENOMIC DNA]</scope>
    <source>
        <strain evidence="4 5">L 420-91</strain>
    </source>
</reference>
<comment type="similarity">
    <text evidence="1">Belongs to the CapA family.</text>
</comment>
<dbReference type="Proteomes" id="UP000198956">
    <property type="component" value="Unassembled WGS sequence"/>
</dbReference>
<dbReference type="InterPro" id="IPR052169">
    <property type="entry name" value="CW_Biosynth-Accessory"/>
</dbReference>
<dbReference type="RefSeq" id="WP_057898117.1">
    <property type="nucleotide sequence ID" value="NZ_CP080764.1"/>
</dbReference>
<dbReference type="PANTHER" id="PTHR33393:SF11">
    <property type="entry name" value="POLYGLUTAMINE SYNTHESIS ACCESSORY PROTEIN RV0574C-RELATED"/>
    <property type="match status" value="1"/>
</dbReference>
<evidence type="ECO:0000256" key="1">
    <source>
        <dbReference type="ARBA" id="ARBA00005662"/>
    </source>
</evidence>
<dbReference type="PROSITE" id="PS50943">
    <property type="entry name" value="HTH_CROC1"/>
    <property type="match status" value="1"/>
</dbReference>
<dbReference type="SUPFAM" id="SSF56300">
    <property type="entry name" value="Metallo-dependent phosphatases"/>
    <property type="match status" value="1"/>
</dbReference>
<dbReference type="EMBL" id="CP080764">
    <property type="protein sequence ID" value="QYY41864.1"/>
    <property type="molecule type" value="Genomic_DNA"/>
</dbReference>
<evidence type="ECO:0000313" key="6">
    <source>
        <dbReference type="Proteomes" id="UP000826616"/>
    </source>
</evidence>
<keyword evidence="6" id="KW-1185">Reference proteome</keyword>
<accession>A0A1G7Z3G1</accession>
<dbReference type="InterPro" id="IPR029052">
    <property type="entry name" value="Metallo-depent_PP-like"/>
</dbReference>
<evidence type="ECO:0000259" key="2">
    <source>
        <dbReference type="PROSITE" id="PS50943"/>
    </source>
</evidence>
<proteinExistence type="inferred from homology"/>
<gene>
    <name evidence="3" type="ORF">K3F53_13295</name>
    <name evidence="4" type="ORF">SAMN04489735_10097</name>
</gene>
<sequence length="399" mass="45135">MNSQFYAFAQKLREYRLDHSITLEEVARKTGIAQQRLKRIEQGIQPITVEEAEVLLAFYGMDAGTLMSYHNLGSPDGWKRKSVKAVIWAGLLVTIGYGGYKGYFFLQGTYSAKDAGSFGEQIAQQRQAGGEQKVSDWLAAQVAKPSIPQGNDKEKKKAVNTSGFRLVVYGDRPYHGKDKPLPVSADFQLFPVYQFRVGQGIPEWLKEAARKAPTAIDVANVDILQGQSRERIAQEASQLLKHNVKVMGYGMADEVFRPHIIEKDGTRYGVMVYSRVVPAVEWKAEGKQIGVADAYGSHIFDDIRRAKRQVDVLILTMYWGREGQSTLERYQKELARDLLDAGADMIIGHRNPEPQPYEIYKGKYIFYNIGSGRLHVDFDGKNVKEAVLVNEKERRVFFR</sequence>
<dbReference type="Pfam" id="PF09587">
    <property type="entry name" value="PGA_cap"/>
    <property type="match status" value="1"/>
</dbReference>
<dbReference type="Gene3D" id="1.10.260.40">
    <property type="entry name" value="lambda repressor-like DNA-binding domains"/>
    <property type="match status" value="1"/>
</dbReference>
<dbReference type="SMART" id="SM00854">
    <property type="entry name" value="PGA_cap"/>
    <property type="match status" value="1"/>
</dbReference>
<evidence type="ECO:0000313" key="5">
    <source>
        <dbReference type="Proteomes" id="UP000198956"/>
    </source>
</evidence>
<dbReference type="GO" id="GO:0003677">
    <property type="term" value="F:DNA binding"/>
    <property type="evidence" value="ECO:0007669"/>
    <property type="project" value="InterPro"/>
</dbReference>
<dbReference type="InterPro" id="IPR010982">
    <property type="entry name" value="Lambda_DNA-bd_dom_sf"/>
</dbReference>
<dbReference type="SMART" id="SM00530">
    <property type="entry name" value="HTH_XRE"/>
    <property type="match status" value="1"/>
</dbReference>
<organism evidence="4 5">
    <name type="scientific">Aneurinibacillus thermoaerophilus</name>
    <dbReference type="NCBI Taxonomy" id="143495"/>
    <lineage>
        <taxon>Bacteria</taxon>
        <taxon>Bacillati</taxon>
        <taxon>Bacillota</taxon>
        <taxon>Bacilli</taxon>
        <taxon>Bacillales</taxon>
        <taxon>Paenibacillaceae</taxon>
        <taxon>Aneurinibacillus group</taxon>
        <taxon>Aneurinibacillus</taxon>
    </lineage>
</organism>
<evidence type="ECO:0000313" key="3">
    <source>
        <dbReference type="EMBL" id="QYY41864.1"/>
    </source>
</evidence>
<dbReference type="InterPro" id="IPR001387">
    <property type="entry name" value="Cro/C1-type_HTH"/>
</dbReference>
<dbReference type="Gene3D" id="3.60.21.10">
    <property type="match status" value="1"/>
</dbReference>
<reference evidence="3 6" key="2">
    <citation type="submission" date="2021-08" db="EMBL/GenBank/DDBJ databases">
        <title>Complete genome sequence of the strain Aneurinibacillus thermoaerophilus CCM 8960.</title>
        <authorList>
            <person name="Musilova J."/>
            <person name="Kourilova X."/>
            <person name="Pernicova I."/>
            <person name="Bezdicek M."/>
            <person name="Lengerova M."/>
            <person name="Obruca S."/>
            <person name="Sedlar K."/>
        </authorList>
    </citation>
    <scope>NUCLEOTIDE SEQUENCE [LARGE SCALE GENOMIC DNA]</scope>
    <source>
        <strain evidence="3 6">CCM 8960</strain>
    </source>
</reference>
<feature type="domain" description="HTH cro/C1-type" evidence="2">
    <location>
        <begin position="12"/>
        <end position="66"/>
    </location>
</feature>